<evidence type="ECO:0000256" key="1">
    <source>
        <dbReference type="SAM" id="MobiDB-lite"/>
    </source>
</evidence>
<dbReference type="STRING" id="4555.A0A368Q3X8"/>
<dbReference type="OrthoDB" id="10437310at2759"/>
<organism evidence="2">
    <name type="scientific">Setaria italica</name>
    <name type="common">Foxtail millet</name>
    <name type="synonym">Panicum italicum</name>
    <dbReference type="NCBI Taxonomy" id="4555"/>
    <lineage>
        <taxon>Eukaryota</taxon>
        <taxon>Viridiplantae</taxon>
        <taxon>Streptophyta</taxon>
        <taxon>Embryophyta</taxon>
        <taxon>Tracheophyta</taxon>
        <taxon>Spermatophyta</taxon>
        <taxon>Magnoliopsida</taxon>
        <taxon>Liliopsida</taxon>
        <taxon>Poales</taxon>
        <taxon>Poaceae</taxon>
        <taxon>PACMAD clade</taxon>
        <taxon>Panicoideae</taxon>
        <taxon>Panicodae</taxon>
        <taxon>Paniceae</taxon>
        <taxon>Cenchrinae</taxon>
        <taxon>Setaria</taxon>
    </lineage>
</organism>
<evidence type="ECO:0000313" key="2">
    <source>
        <dbReference type="EMBL" id="RCV12514.1"/>
    </source>
</evidence>
<dbReference type="GO" id="GO:0003676">
    <property type="term" value="F:nucleic acid binding"/>
    <property type="evidence" value="ECO:0007669"/>
    <property type="project" value="InterPro"/>
</dbReference>
<sequence length="145" mass="16798">MALFGRRKARGMDKSNSAKARRTRSNGLKKRPAVREPVRKFGMIRGFIMACPKSSEQDICRDDDDHDSMEHFCPYNHIYGRYFSDTDTDTCRGECAPENVELPPGGPRKFLRCFIRVSNLPPGFREWDLQDLFSPFGLRNLRLHD</sequence>
<name>A0A368Q3X8_SETIT</name>
<protein>
    <submittedName>
        <fullName evidence="2">Uncharacterized protein</fullName>
    </submittedName>
</protein>
<proteinExistence type="predicted"/>
<dbReference type="InterPro" id="IPR035979">
    <property type="entry name" value="RBD_domain_sf"/>
</dbReference>
<feature type="compositionally biased region" description="Basic residues" evidence="1">
    <location>
        <begin position="19"/>
        <end position="32"/>
    </location>
</feature>
<accession>A0A368Q3X8</accession>
<dbReference type="SUPFAM" id="SSF54928">
    <property type="entry name" value="RNA-binding domain, RBD"/>
    <property type="match status" value="1"/>
</dbReference>
<dbReference type="EMBL" id="CM003529">
    <property type="protein sequence ID" value="RCV12514.1"/>
    <property type="molecule type" value="Genomic_DNA"/>
</dbReference>
<gene>
    <name evidence="2" type="ORF">SETIT_2G274900v2</name>
</gene>
<reference evidence="2" key="1">
    <citation type="journal article" date="2012" name="Nat. Biotechnol.">
        <title>Reference genome sequence of the model plant Setaria.</title>
        <authorList>
            <person name="Bennetzen J.L."/>
            <person name="Schmutz J."/>
            <person name="Wang H."/>
            <person name="Percifield R."/>
            <person name="Hawkins J."/>
            <person name="Pontaroli A.C."/>
            <person name="Estep M."/>
            <person name="Feng L."/>
            <person name="Vaughn J.N."/>
            <person name="Grimwood J."/>
            <person name="Jenkins J."/>
            <person name="Barry K."/>
            <person name="Lindquist E."/>
            <person name="Hellsten U."/>
            <person name="Deshpande S."/>
            <person name="Wang X."/>
            <person name="Wu X."/>
            <person name="Mitros T."/>
            <person name="Triplett J."/>
            <person name="Yang X."/>
            <person name="Ye C.Y."/>
            <person name="Mauro-Herrera M."/>
            <person name="Wang L."/>
            <person name="Li P."/>
            <person name="Sharma M."/>
            <person name="Sharma R."/>
            <person name="Ronald P.C."/>
            <person name="Panaud O."/>
            <person name="Kellogg E.A."/>
            <person name="Brutnell T.P."/>
            <person name="Doust A.N."/>
            <person name="Tuskan G.A."/>
            <person name="Rokhsar D."/>
            <person name="Devos K.M."/>
        </authorList>
    </citation>
    <scope>NUCLEOTIDE SEQUENCE [LARGE SCALE GENOMIC DNA]</scope>
    <source>
        <strain evidence="2">Yugu1</strain>
    </source>
</reference>
<feature type="region of interest" description="Disordered" evidence="1">
    <location>
        <begin position="1"/>
        <end position="32"/>
    </location>
</feature>
<reference evidence="2" key="2">
    <citation type="submission" date="2015-07" db="EMBL/GenBank/DDBJ databases">
        <authorList>
            <person name="Noorani M."/>
        </authorList>
    </citation>
    <scope>NUCLEOTIDE SEQUENCE</scope>
    <source>
        <strain evidence="2">Yugu1</strain>
    </source>
</reference>
<dbReference type="AlphaFoldDB" id="A0A368Q3X8"/>